<sequence length="189" mass="21320">MNLVIGVTGATGTVYAVRLLEYLKDIEEIKTHLIMSKWAINNLEVETDYSLDYVYDLADFIHNNDELGACVASGSFLTDGMIILPCSMKTLSSISNGFSTTLIDRAADVMIKEGRKLVISPRETPLSSIHLENMLKLSKLGVRIVPPMPGFYSNPKSLDDIINHHIMKILDQFNINIRNDLRWKVNEYE</sequence>
<keyword evidence="4 7" id="KW-0808">Transferase</keyword>
<keyword evidence="1 7" id="KW-0637">Prenyltransferase</keyword>
<dbReference type="OrthoDB" id="9781577at2"/>
<comment type="function">
    <text evidence="7">Flavin prenyltransferase that catalyzes the synthesis of the prenylated FMN cofactor (prenyl-FMN) for 4-hydroxy-3-polyprenylbenzoic acid decarboxylase UbiD. The prenyltransferase is metal-independent and links a dimethylallyl moiety from dimethylallyl monophosphate (DMAP) to the flavin N5 and C6 atoms of FMN.</text>
</comment>
<dbReference type="Proteomes" id="UP000095558">
    <property type="component" value="Unassembled WGS sequence"/>
</dbReference>
<feature type="binding site" evidence="7">
    <location>
        <begin position="87"/>
        <end position="90"/>
    </location>
    <ligand>
        <name>FMN</name>
        <dbReference type="ChEBI" id="CHEBI:58210"/>
    </ligand>
</feature>
<evidence type="ECO:0000313" key="9">
    <source>
        <dbReference type="EMBL" id="CUN59378.1"/>
    </source>
</evidence>
<feature type="domain" description="Flavoprotein" evidence="8">
    <location>
        <begin position="1"/>
        <end position="169"/>
    </location>
</feature>
<accession>A0A174AGE4</accession>
<name>A0A174AGE4_9CLOT</name>
<dbReference type="NCBIfam" id="TIGR00421">
    <property type="entry name" value="ubiX_pad"/>
    <property type="match status" value="1"/>
</dbReference>
<evidence type="ECO:0000256" key="3">
    <source>
        <dbReference type="ARBA" id="ARBA00022643"/>
    </source>
</evidence>
<keyword evidence="2 7" id="KW-0285">Flavoprotein</keyword>
<feature type="binding site" evidence="7">
    <location>
        <position position="152"/>
    </location>
    <ligand>
        <name>dimethylallyl phosphate</name>
        <dbReference type="ChEBI" id="CHEBI:88052"/>
    </ligand>
</feature>
<evidence type="ECO:0000256" key="7">
    <source>
        <dbReference type="HAMAP-Rule" id="MF_01984"/>
    </source>
</evidence>
<feature type="binding site" evidence="7">
    <location>
        <position position="122"/>
    </location>
    <ligand>
        <name>FMN</name>
        <dbReference type="ChEBI" id="CHEBI:58210"/>
    </ligand>
</feature>
<feature type="binding site" evidence="7">
    <location>
        <position position="168"/>
    </location>
    <ligand>
        <name>dimethylallyl phosphate</name>
        <dbReference type="ChEBI" id="CHEBI:88052"/>
    </ligand>
</feature>
<dbReference type="SUPFAM" id="SSF52507">
    <property type="entry name" value="Homo-oligomeric flavin-containing Cys decarboxylases, HFCD"/>
    <property type="match status" value="1"/>
</dbReference>
<dbReference type="AlphaFoldDB" id="A0A174AGE4"/>
<dbReference type="NCBIfam" id="NF004685">
    <property type="entry name" value="PRK06029.1"/>
    <property type="match status" value="1"/>
</dbReference>
<dbReference type="InterPro" id="IPR003382">
    <property type="entry name" value="Flavoprotein"/>
</dbReference>
<dbReference type="Gene3D" id="3.40.50.1950">
    <property type="entry name" value="Flavin prenyltransferase-like"/>
    <property type="match status" value="1"/>
</dbReference>
<dbReference type="EMBL" id="CYZV01000002">
    <property type="protein sequence ID" value="CUN59378.1"/>
    <property type="molecule type" value="Genomic_DNA"/>
</dbReference>
<evidence type="ECO:0000256" key="2">
    <source>
        <dbReference type="ARBA" id="ARBA00022630"/>
    </source>
</evidence>
<dbReference type="EC" id="2.5.1.129" evidence="7"/>
<evidence type="ECO:0000256" key="4">
    <source>
        <dbReference type="ARBA" id="ARBA00022679"/>
    </source>
</evidence>
<dbReference type="InterPro" id="IPR004507">
    <property type="entry name" value="UbiX-like"/>
</dbReference>
<reference evidence="9 10" key="1">
    <citation type="submission" date="2015-09" db="EMBL/GenBank/DDBJ databases">
        <authorList>
            <consortium name="Pathogen Informatics"/>
        </authorList>
    </citation>
    <scope>NUCLEOTIDE SEQUENCE [LARGE SCALE GENOMIC DNA]</scope>
    <source>
        <strain evidence="9 10">2789STDY5834855</strain>
    </source>
</reference>
<evidence type="ECO:0000259" key="8">
    <source>
        <dbReference type="Pfam" id="PF02441"/>
    </source>
</evidence>
<organism evidence="9 10">
    <name type="scientific">Clostridium disporicum</name>
    <dbReference type="NCBI Taxonomy" id="84024"/>
    <lineage>
        <taxon>Bacteria</taxon>
        <taxon>Bacillati</taxon>
        <taxon>Bacillota</taxon>
        <taxon>Clostridia</taxon>
        <taxon>Eubacteriales</taxon>
        <taxon>Clostridiaceae</taxon>
        <taxon>Clostridium</taxon>
    </lineage>
</organism>
<dbReference type="Pfam" id="PF02441">
    <property type="entry name" value="Flavoprotein"/>
    <property type="match status" value="1"/>
</dbReference>
<keyword evidence="3 7" id="KW-0288">FMN</keyword>
<dbReference type="FunFam" id="3.40.50.1950:FF:000001">
    <property type="entry name" value="Flavin prenyltransferase UbiX"/>
    <property type="match status" value="1"/>
</dbReference>
<keyword evidence="9" id="KW-0456">Lyase</keyword>
<dbReference type="GO" id="GO:0016829">
    <property type="term" value="F:lyase activity"/>
    <property type="evidence" value="ECO:0007669"/>
    <property type="project" value="UniProtKB-KW"/>
</dbReference>
<feature type="binding site" evidence="7">
    <location>
        <position position="36"/>
    </location>
    <ligand>
        <name>FMN</name>
        <dbReference type="ChEBI" id="CHEBI:58210"/>
    </ligand>
</feature>
<evidence type="ECO:0000256" key="6">
    <source>
        <dbReference type="ARBA" id="ARBA00060793"/>
    </source>
</evidence>
<dbReference type="HAMAP" id="MF_01984">
    <property type="entry name" value="ubiX_pad"/>
    <property type="match status" value="1"/>
</dbReference>
<dbReference type="RefSeq" id="WP_042399296.1">
    <property type="nucleotide sequence ID" value="NZ_CYYT01000006.1"/>
</dbReference>
<comment type="similarity">
    <text evidence="6 7">Belongs to the UbiX/PAD1 family.</text>
</comment>
<dbReference type="InterPro" id="IPR036551">
    <property type="entry name" value="Flavin_trans-like"/>
</dbReference>
<proteinExistence type="inferred from homology"/>
<evidence type="ECO:0000256" key="5">
    <source>
        <dbReference type="ARBA" id="ARBA00050612"/>
    </source>
</evidence>
<evidence type="ECO:0000313" key="10">
    <source>
        <dbReference type="Proteomes" id="UP000095558"/>
    </source>
</evidence>
<dbReference type="GO" id="GO:0106141">
    <property type="term" value="F:flavin prenyltransferase activity"/>
    <property type="evidence" value="ECO:0007669"/>
    <property type="project" value="UniProtKB-EC"/>
</dbReference>
<evidence type="ECO:0000256" key="1">
    <source>
        <dbReference type="ARBA" id="ARBA00022602"/>
    </source>
</evidence>
<feature type="binding site" evidence="7">
    <location>
        <begin position="9"/>
        <end position="11"/>
    </location>
    <ligand>
        <name>FMN</name>
        <dbReference type="ChEBI" id="CHEBI:58210"/>
    </ligand>
</feature>
<comment type="catalytic activity">
    <reaction evidence="5 7">
        <text>dimethylallyl phosphate + FMNH2 = prenylated FMNH2 + phosphate</text>
        <dbReference type="Rhea" id="RHEA:37743"/>
        <dbReference type="ChEBI" id="CHEBI:43474"/>
        <dbReference type="ChEBI" id="CHEBI:57618"/>
        <dbReference type="ChEBI" id="CHEBI:87467"/>
        <dbReference type="ChEBI" id="CHEBI:88052"/>
        <dbReference type="EC" id="2.5.1.129"/>
    </reaction>
</comment>
<dbReference type="GeneID" id="83012275"/>
<gene>
    <name evidence="9" type="primary">pad1</name>
    <name evidence="7" type="synonym">ubiX</name>
    <name evidence="9" type="ORF">ERS852470_00280</name>
</gene>
<protein>
    <recommendedName>
        <fullName evidence="7">Flavin prenyltransferase UbiX</fullName>
        <ecNumber evidence="7">2.5.1.129</ecNumber>
    </recommendedName>
</protein>
<comment type="caution">
    <text evidence="7">Lacks conserved residue(s) required for the propagation of feature annotation.</text>
</comment>